<gene>
    <name evidence="3" type="ORF">SSLFYP27_01467</name>
</gene>
<organism evidence="3">
    <name type="scientific">Staphylococcus simulans</name>
    <dbReference type="NCBI Taxonomy" id="1286"/>
    <lineage>
        <taxon>Bacteria</taxon>
        <taxon>Bacillati</taxon>
        <taxon>Bacillota</taxon>
        <taxon>Bacilli</taxon>
        <taxon>Bacillales</taxon>
        <taxon>Staphylococcaceae</taxon>
        <taxon>Staphylococcus</taxon>
    </lineage>
</organism>
<keyword evidence="2" id="KW-0812">Transmembrane</keyword>
<accession>A0A6N3CA60</accession>
<evidence type="ECO:0000256" key="1">
    <source>
        <dbReference type="SAM" id="MobiDB-lite"/>
    </source>
</evidence>
<evidence type="ECO:0000313" key="3">
    <source>
        <dbReference type="EMBL" id="VYU11849.1"/>
    </source>
</evidence>
<dbReference type="EMBL" id="CACRUO010000031">
    <property type="protein sequence ID" value="VYU11849.1"/>
    <property type="molecule type" value="Genomic_DNA"/>
</dbReference>
<feature type="transmembrane region" description="Helical" evidence="2">
    <location>
        <begin position="218"/>
        <end position="238"/>
    </location>
</feature>
<feature type="compositionally biased region" description="Basic and acidic residues" evidence="1">
    <location>
        <begin position="161"/>
        <end position="179"/>
    </location>
</feature>
<feature type="region of interest" description="Disordered" evidence="1">
    <location>
        <begin position="161"/>
        <end position="181"/>
    </location>
</feature>
<sequence>MSEIKVGIIAAPGFPMDLSETLAEQMPTSLNSKLKEDIKWTFECVSDPLIGSAEDVNKSLDAAQSLKTHHKWDYAIVVTDLPIVEQRKVIVGNLDEPMATGLISIPALGLFGVKRKLKQCLLYFAEIIYLHQSNEDYQTKKLNLSLFTRVKPIRNIFDDKQENDMETKDDQEAGDDTSHSKTTTKFILNPLIISWILLLAGMTRANQPLKEIPNFKKIISISFATATYLTIFSTPWQLSIEYTNLRFIFMTTLAIGGMTLWIMYAHSLWEHETSLTTKTYRTVYNVTTVLTLLIIIVFSYLILFLLLIISVALFVPNDLYNMQTINEGQRTLGQFLYLVWFVTSLGFLAGALGASVENEKKIRAMTYSYRQRARYEEAKELEASNYYSSESHQKDNDDNDQNN</sequence>
<evidence type="ECO:0000256" key="2">
    <source>
        <dbReference type="SAM" id="Phobius"/>
    </source>
</evidence>
<evidence type="ECO:0008006" key="4">
    <source>
        <dbReference type="Google" id="ProtNLM"/>
    </source>
</evidence>
<name>A0A6N3CA60_STASI</name>
<reference evidence="3" key="1">
    <citation type="submission" date="2019-11" db="EMBL/GenBank/DDBJ databases">
        <authorList>
            <person name="Feng L."/>
        </authorList>
    </citation>
    <scope>NUCLEOTIDE SEQUENCE</scope>
    <source>
        <strain evidence="3">SsimulansLFYP27</strain>
    </source>
</reference>
<protein>
    <recommendedName>
        <fullName evidence="4">5,10-methylene-tetrahydrofolate dehydrogenase</fullName>
    </recommendedName>
</protein>
<keyword evidence="2" id="KW-1133">Transmembrane helix</keyword>
<feature type="transmembrane region" description="Helical" evidence="2">
    <location>
        <begin position="286"/>
        <end position="315"/>
    </location>
</feature>
<dbReference type="AlphaFoldDB" id="A0A6N3CA60"/>
<feature type="transmembrane region" description="Helical" evidence="2">
    <location>
        <begin position="335"/>
        <end position="356"/>
    </location>
</feature>
<keyword evidence="2" id="KW-0472">Membrane</keyword>
<feature type="region of interest" description="Disordered" evidence="1">
    <location>
        <begin position="384"/>
        <end position="403"/>
    </location>
</feature>
<feature type="transmembrane region" description="Helical" evidence="2">
    <location>
        <begin position="186"/>
        <end position="206"/>
    </location>
</feature>
<proteinExistence type="predicted"/>
<feature type="transmembrane region" description="Helical" evidence="2">
    <location>
        <begin position="244"/>
        <end position="265"/>
    </location>
</feature>
<dbReference type="RefSeq" id="WP_156666732.1">
    <property type="nucleotide sequence ID" value="NZ_CACRUO010000031.1"/>
</dbReference>